<dbReference type="EMBL" id="CP022745">
    <property type="protein sequence ID" value="ASY44141.1"/>
    <property type="molecule type" value="Genomic_DNA"/>
</dbReference>
<dbReference type="Gene3D" id="3.30.1380.20">
    <property type="entry name" value="Trafficking protein particle complex subunit 3"/>
    <property type="match status" value="1"/>
</dbReference>
<dbReference type="SUPFAM" id="SSF111126">
    <property type="entry name" value="Ligand-binding domain in the NO signalling and Golgi transport"/>
    <property type="match status" value="1"/>
</dbReference>
<dbReference type="Pfam" id="PF02830">
    <property type="entry name" value="V4R"/>
    <property type="match status" value="1"/>
</dbReference>
<dbReference type="InterPro" id="IPR024096">
    <property type="entry name" value="NO_sig/Golgi_transp_ligand-bd"/>
</dbReference>
<name>A0A249MS10_SPHXE</name>
<accession>A0A249MS10</accession>
<dbReference type="InterPro" id="IPR004096">
    <property type="entry name" value="V4R"/>
</dbReference>
<evidence type="ECO:0000313" key="2">
    <source>
        <dbReference type="EMBL" id="ASY44141.1"/>
    </source>
</evidence>
<proteinExistence type="predicted"/>
<sequence length="205" mass="22841">MATSIRKIYEPAEVRKLLRFRQEAGQIWLGEQRMLLLHADYLRGLRAELLATLGRDRSHGLLFRMGFASGQADAQLVRKLLPDAPVTEIMRLGPAIHGLEGQVVGTVPFLECDLETGRFFAESHWLSSWEDEVQLSEHGHGDEAACYSQTGYASGYITALMGKLVIFKEVQCLSQGHDECQIIGKPAEEWEPDCSATSSVTGQRH</sequence>
<organism evidence="2 3">
    <name type="scientific">Sphingobium xenophagum</name>
    <dbReference type="NCBI Taxonomy" id="121428"/>
    <lineage>
        <taxon>Bacteria</taxon>
        <taxon>Pseudomonadati</taxon>
        <taxon>Pseudomonadota</taxon>
        <taxon>Alphaproteobacteria</taxon>
        <taxon>Sphingomonadales</taxon>
        <taxon>Sphingomonadaceae</taxon>
        <taxon>Sphingobium</taxon>
    </lineage>
</organism>
<dbReference type="Proteomes" id="UP000217141">
    <property type="component" value="Chromosome I"/>
</dbReference>
<evidence type="ECO:0000259" key="1">
    <source>
        <dbReference type="SMART" id="SM00989"/>
    </source>
</evidence>
<protein>
    <recommendedName>
        <fullName evidence="1">4-vinyl reductase 4VR domain-containing protein</fullName>
    </recommendedName>
</protein>
<dbReference type="Pfam" id="PF06505">
    <property type="entry name" value="XylR_N"/>
    <property type="match status" value="1"/>
</dbReference>
<gene>
    <name evidence="2" type="ORF">CJD35_06545</name>
</gene>
<dbReference type="InterPro" id="IPR010523">
    <property type="entry name" value="XylR_N"/>
</dbReference>
<dbReference type="SMART" id="SM00989">
    <property type="entry name" value="V4R"/>
    <property type="match status" value="1"/>
</dbReference>
<evidence type="ECO:0000313" key="3">
    <source>
        <dbReference type="Proteomes" id="UP000217141"/>
    </source>
</evidence>
<reference evidence="2 3" key="1">
    <citation type="submission" date="2017-08" db="EMBL/GenBank/DDBJ databases">
        <title>Whole Genome Sequence of Sphingobium hydrophobicum C1: Insights into Adaption to the Electronic-waste Contaminated Sediment.</title>
        <authorList>
            <person name="Song D."/>
            <person name="Chen X."/>
            <person name="Xu M."/>
        </authorList>
    </citation>
    <scope>NUCLEOTIDE SEQUENCE [LARGE SCALE GENOMIC DNA]</scope>
    <source>
        <strain evidence="2 3">C1</strain>
    </source>
</reference>
<dbReference type="AlphaFoldDB" id="A0A249MS10"/>
<dbReference type="RefSeq" id="WP_095686962.1">
    <property type="nucleotide sequence ID" value="NZ_CP022745.1"/>
</dbReference>
<dbReference type="KEGG" id="shyd:CJD35_06545"/>
<feature type="domain" description="4-vinyl reductase 4VR" evidence="1">
    <location>
        <begin position="124"/>
        <end position="186"/>
    </location>
</feature>